<dbReference type="EMBL" id="JAUFPN010000069">
    <property type="protein sequence ID" value="MDN3564217.1"/>
    <property type="molecule type" value="Genomic_DNA"/>
</dbReference>
<dbReference type="Pfam" id="PF21078">
    <property type="entry name" value="GDH_HM3"/>
    <property type="match status" value="1"/>
</dbReference>
<keyword evidence="1" id="KW-0560">Oxidoreductase</keyword>
<dbReference type="PANTHER" id="PTHR43403:SF1">
    <property type="entry name" value="NAD-SPECIFIC GLUTAMATE DEHYDROGENASE"/>
    <property type="match status" value="1"/>
</dbReference>
<feature type="domain" description="NAD-glutamate dehydrogenase ACT3" evidence="6">
    <location>
        <begin position="558"/>
        <end position="615"/>
    </location>
</feature>
<evidence type="ECO:0000259" key="3">
    <source>
        <dbReference type="Pfam" id="PF21074"/>
    </source>
</evidence>
<dbReference type="Gene3D" id="3.40.50.720">
    <property type="entry name" value="NAD(P)-binding Rossmann-like Domain"/>
    <property type="match status" value="1"/>
</dbReference>
<evidence type="ECO:0000259" key="2">
    <source>
        <dbReference type="Pfam" id="PF05088"/>
    </source>
</evidence>
<dbReference type="InterPro" id="IPR049062">
    <property type="entry name" value="NAD_Glu_DH_ACT2"/>
</dbReference>
<dbReference type="InterPro" id="IPR024727">
    <property type="entry name" value="NAD_Glu_DH_N_ACT1"/>
</dbReference>
<dbReference type="InterPro" id="IPR049056">
    <property type="entry name" value="NAD_Glu_DH_HM3"/>
</dbReference>
<dbReference type="InterPro" id="IPR046346">
    <property type="entry name" value="Aminoacid_DH-like_N_sf"/>
</dbReference>
<dbReference type="InterPro" id="IPR007780">
    <property type="entry name" value="NAD_Glu_DH_bac"/>
</dbReference>
<reference evidence="8" key="1">
    <citation type="journal article" date="2019" name="Int. J. Syst. Evol. Microbiol.">
        <title>The Global Catalogue of Microorganisms (GCM) 10K type strain sequencing project: providing services to taxonomists for standard genome sequencing and annotation.</title>
        <authorList>
            <consortium name="The Broad Institute Genomics Platform"/>
            <consortium name="The Broad Institute Genome Sequencing Center for Infectious Disease"/>
            <person name="Wu L."/>
            <person name="Ma J."/>
        </authorList>
    </citation>
    <scope>NUCLEOTIDE SEQUENCE [LARGE SCALE GENOMIC DNA]</scope>
    <source>
        <strain evidence="8">CECT 7131</strain>
    </source>
</reference>
<dbReference type="Pfam" id="PF21079">
    <property type="entry name" value="GDH_HM2"/>
    <property type="match status" value="1"/>
</dbReference>
<dbReference type="Proteomes" id="UP001529369">
    <property type="component" value="Unassembled WGS sequence"/>
</dbReference>
<accession>A0ABT8A372</accession>
<dbReference type="Pfam" id="PF21077">
    <property type="entry name" value="GDH_ACT3"/>
    <property type="match status" value="1"/>
</dbReference>
<dbReference type="Pfam" id="PF21075">
    <property type="entry name" value="GDH_ACT1"/>
    <property type="match status" value="1"/>
</dbReference>
<dbReference type="Pfam" id="PF21076">
    <property type="entry name" value="GDH_ACT2"/>
    <property type="match status" value="1"/>
</dbReference>
<sequence>MTEPGLDEPGRLELLHLAEEALRRLAPTLPPDAAALLRRLQAAVPTAELASPEAMAAGAASLFALAQDRPAGVTRLRLLPPGPGQGAHAVAEVVTDDMPFLVDSLLGALARQGRVVRQLLHPVVAVRRDPAGRLLALGDAPGAVLESMMRVTLDAAPAAMLPGTAAAAPEDWPALQESLARALADTRIAVADFPAMAAVLRRAEAEVTPPAAEPGAVEFLRWLAEDNFVLLGHRRLALAPGGGIAAVPAEDLGLLRDPALPVFDVLRDLTTLPPRLRDALAAAPAVSVAKANMRSTVHRPQHADVVVTHIHGPDGRVTGVRLFLGLFAASAYNRNPRSIPLLAEKVARILAAAGYDPEAHDGRALRNILDTWPRDELFQAEEAEILAAARRALDLQIRPRPALVLRRDPFGRFVSAIAWLPRDTFDTRLREKVGAMLARAFEGRLSAWYVALGDAPLARVHYIIGTDPARPDQVQAAALEAAVAQAARGFQDRLAEALVAERGEAAAATALARWRDAFPAAYREAATGAEGAADLALAEGALAEARPAASLRHQPGTEGLVLRLVNPGGPLPLADALPLFESLGLRAIEEVPHRLAPAGAPPAVLHVFALMPAAPVAEDRFPAVLEALAALLEGRAEADGFNRLVLQAGLDWRECWLLRALYRWLKQVGFGFAQASVEAALAAQPRAARLLVDLFHARFDPDRPRGAEGAMQQAWDEVLAAVESPDEDRILSRLHRLLGALLRTNYHLGKPYLALKIDSAAAGEMPSPRPWREIFVHSPRMEGVHLRAGPVARGGIRWSDRREDFRTEILGLMKAQRVKNVVIVPTGAKGGFVLKHVPAEREAFQAEGVACYRILVQGLLDITDNLSEAGVIPPSRVVRRDGDDPYMVVAADKGTATFSDIANGLAADYGFWLDDAFASGGSAGYDHKGMGITARGAWVMVARHFAELGHDILAEDFTCAGVGDMSGDVFGNGLLVSRRTKLVAAFDHRHIFLDPSPDPAASFAERARLFALPRSSWADYDPARLSPGGGIFPRSQKSIPVSPEVRALLGLEAERLEPAALIQAILRAPVDLLYFGGIGTYVKSSGESQAEAGDRANDAVRIDGREVRARVVGEGANLAVTQAGRVEIAVAGGRLNTDALDNSAGVSTSDHEVNIKILLADAEASGALTRTQRDALLAAMTEEVGRLVLRDNAQQALAISLEERAGAAALPAQAALMLRLEAAGVLDRSVAGLPDAAALAARIAAGEALTRPGLCALLPLAKLWLTEAIEASDLPDDPGFAPLLTAYFPAELGERFPALIARHRLRRELVATAIANEVANRLGCAGLGRLAAAAVPAAAARAAWLAGALSGLPALADAVDAAPAPAEARFDLLLVLRRLQEEAALGLLAAPQPLAAALAALQPGIAALVAAGEADQAAPEWREAGLPAAAVALAAA</sequence>
<proteinExistence type="predicted"/>
<feature type="domain" description="NAD-specific glutamate dehydrogenase C-terminal" evidence="3">
    <location>
        <begin position="1246"/>
        <end position="1411"/>
    </location>
</feature>
<dbReference type="Pfam" id="PF21074">
    <property type="entry name" value="GDH_C"/>
    <property type="match status" value="1"/>
</dbReference>
<dbReference type="InterPro" id="IPR048381">
    <property type="entry name" value="GDH_C"/>
</dbReference>
<evidence type="ECO:0000259" key="6">
    <source>
        <dbReference type="Pfam" id="PF21077"/>
    </source>
</evidence>
<dbReference type="PANTHER" id="PTHR43403">
    <property type="entry name" value="NAD-SPECIFIC GLUTAMATE DEHYDROGENASE"/>
    <property type="match status" value="1"/>
</dbReference>
<comment type="caution">
    <text evidence="7">The sequence shown here is derived from an EMBL/GenBank/DDBJ whole genome shotgun (WGS) entry which is preliminary data.</text>
</comment>
<feature type="domain" description="NAD-glutamate dehydrogenase ACT2" evidence="5">
    <location>
        <begin position="403"/>
        <end position="488"/>
    </location>
</feature>
<organism evidence="7 8">
    <name type="scientific">Paeniroseomonas aquatica</name>
    <dbReference type="NCBI Taxonomy" id="373043"/>
    <lineage>
        <taxon>Bacteria</taxon>
        <taxon>Pseudomonadati</taxon>
        <taxon>Pseudomonadota</taxon>
        <taxon>Alphaproteobacteria</taxon>
        <taxon>Acetobacterales</taxon>
        <taxon>Acetobacteraceae</taxon>
        <taxon>Paeniroseomonas</taxon>
    </lineage>
</organism>
<evidence type="ECO:0000313" key="8">
    <source>
        <dbReference type="Proteomes" id="UP001529369"/>
    </source>
</evidence>
<dbReference type="RefSeq" id="WP_290316007.1">
    <property type="nucleotide sequence ID" value="NZ_JAUFPN010000069.1"/>
</dbReference>
<evidence type="ECO:0000259" key="5">
    <source>
        <dbReference type="Pfam" id="PF21076"/>
    </source>
</evidence>
<evidence type="ECO:0000313" key="7">
    <source>
        <dbReference type="EMBL" id="MDN3564217.1"/>
    </source>
</evidence>
<dbReference type="InterPro" id="IPR049064">
    <property type="entry name" value="NAD_Glu_DH_ACT3"/>
</dbReference>
<dbReference type="InterPro" id="IPR028971">
    <property type="entry name" value="NAD-GDH_cat"/>
</dbReference>
<evidence type="ECO:0000256" key="1">
    <source>
        <dbReference type="ARBA" id="ARBA00023002"/>
    </source>
</evidence>
<dbReference type="InterPro" id="IPR049059">
    <property type="entry name" value="NAD_Glu_DH_HM1"/>
</dbReference>
<dbReference type="SUPFAM" id="SSF53223">
    <property type="entry name" value="Aminoacid dehydrogenase-like, N-terminal domain"/>
    <property type="match status" value="1"/>
</dbReference>
<feature type="non-terminal residue" evidence="7">
    <location>
        <position position="1436"/>
    </location>
</feature>
<keyword evidence="8" id="KW-1185">Reference proteome</keyword>
<gene>
    <name evidence="7" type="ORF">QWZ14_07535</name>
</gene>
<feature type="domain" description="NAD-glutamate dehydrogenase catalytic" evidence="2">
    <location>
        <begin position="717"/>
        <end position="1201"/>
    </location>
</feature>
<dbReference type="InterPro" id="IPR049058">
    <property type="entry name" value="NAD_Glu_DH_HM2"/>
</dbReference>
<dbReference type="Pfam" id="PF21073">
    <property type="entry name" value="GDH_HM1"/>
    <property type="match status" value="1"/>
</dbReference>
<dbReference type="InterPro" id="IPR036291">
    <property type="entry name" value="NAD(P)-bd_dom_sf"/>
</dbReference>
<evidence type="ECO:0000259" key="4">
    <source>
        <dbReference type="Pfam" id="PF21075"/>
    </source>
</evidence>
<dbReference type="SUPFAM" id="SSF51735">
    <property type="entry name" value="NAD(P)-binding Rossmann-fold domains"/>
    <property type="match status" value="1"/>
</dbReference>
<protein>
    <submittedName>
        <fullName evidence="7">NAD-glutamate dehydrogenase</fullName>
    </submittedName>
</protein>
<feature type="domain" description="NAD-glutamate dehydrogenase N-terminal ACT1" evidence="4">
    <location>
        <begin position="38"/>
        <end position="157"/>
    </location>
</feature>
<dbReference type="Pfam" id="PF05088">
    <property type="entry name" value="Bac_GDH_CD"/>
    <property type="match status" value="1"/>
</dbReference>
<name>A0ABT8A372_9PROT</name>